<dbReference type="PANTHER" id="PTHR43592">
    <property type="entry name" value="CAAX AMINO TERMINAL PROTEASE"/>
    <property type="match status" value="1"/>
</dbReference>
<keyword evidence="4" id="KW-1185">Reference proteome</keyword>
<keyword evidence="3" id="KW-0378">Hydrolase</keyword>
<sequence length="339" mass="36419">MSDLLALAAANPIPVQIVKGSFLAAMGVAAIGAGIHALLRRDLPGEEPIVVIEPPAITPPPFPVEPTANPSPYSPPAGMSPEAVAAMTRPGEDLHRIASPGVTTRWYHRVDLIVAGFLFLFFFFQAVATASMPPGSEVKYTPEALIGAMVFQFGLAGIVIAVMFGRVRPAPWLGLRWPKWPAALLIGPGCVLLMWALMFALDRAGYMKWSESLGGGAQDTVKLLKESKDPVILGLMALIAVVVAPLCEEIIFRGYLYPVAKRFAGAWPAAIFSALVFGAAHGNLTALLPLFLLALLLVWLYEKTGSLWSTIAVHFCFNGATVLIQFIVRYYNIPVDPGM</sequence>
<feature type="transmembrane region" description="Helical" evidence="1">
    <location>
        <begin position="20"/>
        <end position="39"/>
    </location>
</feature>
<dbReference type="GO" id="GO:0080120">
    <property type="term" value="P:CAAX-box protein maturation"/>
    <property type="evidence" value="ECO:0007669"/>
    <property type="project" value="UniProtKB-ARBA"/>
</dbReference>
<feature type="transmembrane region" description="Helical" evidence="1">
    <location>
        <begin position="308"/>
        <end position="331"/>
    </location>
</feature>
<dbReference type="GO" id="GO:0008237">
    <property type="term" value="F:metallopeptidase activity"/>
    <property type="evidence" value="ECO:0007669"/>
    <property type="project" value="UniProtKB-KW"/>
</dbReference>
<name>A0A975IYX2_9BACT</name>
<keyword evidence="3" id="KW-0482">Metalloprotease</keyword>
<feature type="domain" description="CAAX prenyl protease 2/Lysostaphin resistance protein A-like" evidence="2">
    <location>
        <begin position="235"/>
        <end position="319"/>
    </location>
</feature>
<keyword evidence="3" id="KW-0645">Protease</keyword>
<feature type="transmembrane region" description="Helical" evidence="1">
    <location>
        <begin position="144"/>
        <end position="165"/>
    </location>
</feature>
<dbReference type="EMBL" id="CP073100">
    <property type="protein sequence ID" value="QUE50579.1"/>
    <property type="molecule type" value="Genomic_DNA"/>
</dbReference>
<organism evidence="3 4">
    <name type="scientific">Luteolibacter ambystomatis</name>
    <dbReference type="NCBI Taxonomy" id="2824561"/>
    <lineage>
        <taxon>Bacteria</taxon>
        <taxon>Pseudomonadati</taxon>
        <taxon>Verrucomicrobiota</taxon>
        <taxon>Verrucomicrobiia</taxon>
        <taxon>Verrucomicrobiales</taxon>
        <taxon>Verrucomicrobiaceae</taxon>
        <taxon>Luteolibacter</taxon>
    </lineage>
</organism>
<keyword evidence="1" id="KW-0812">Transmembrane</keyword>
<evidence type="ECO:0000313" key="3">
    <source>
        <dbReference type="EMBL" id="QUE50579.1"/>
    </source>
</evidence>
<feature type="transmembrane region" description="Helical" evidence="1">
    <location>
        <begin position="263"/>
        <end position="280"/>
    </location>
</feature>
<dbReference type="InterPro" id="IPR003675">
    <property type="entry name" value="Rce1/LyrA-like_dom"/>
</dbReference>
<keyword evidence="1" id="KW-0472">Membrane</keyword>
<feature type="transmembrane region" description="Helical" evidence="1">
    <location>
        <begin position="177"/>
        <end position="201"/>
    </location>
</feature>
<accession>A0A975IYX2</accession>
<gene>
    <name evidence="3" type="ORF">KBB96_17155</name>
</gene>
<dbReference type="Pfam" id="PF02517">
    <property type="entry name" value="Rce1-like"/>
    <property type="match status" value="1"/>
</dbReference>
<dbReference type="RefSeq" id="WP_211630719.1">
    <property type="nucleotide sequence ID" value="NZ_CP073100.1"/>
</dbReference>
<feature type="transmembrane region" description="Helical" evidence="1">
    <location>
        <begin position="231"/>
        <end position="251"/>
    </location>
</feature>
<feature type="transmembrane region" description="Helical" evidence="1">
    <location>
        <begin position="112"/>
        <end position="132"/>
    </location>
</feature>
<proteinExistence type="predicted"/>
<protein>
    <submittedName>
        <fullName evidence="3">CPBP family intramembrane metalloprotease</fullName>
    </submittedName>
</protein>
<dbReference type="Proteomes" id="UP000676169">
    <property type="component" value="Chromosome"/>
</dbReference>
<keyword evidence="1" id="KW-1133">Transmembrane helix</keyword>
<dbReference type="PANTHER" id="PTHR43592:SF15">
    <property type="entry name" value="CAAX AMINO TERMINAL PROTEASE FAMILY PROTEIN"/>
    <property type="match status" value="1"/>
</dbReference>
<evidence type="ECO:0000259" key="2">
    <source>
        <dbReference type="Pfam" id="PF02517"/>
    </source>
</evidence>
<reference evidence="3" key="1">
    <citation type="submission" date="2021-04" db="EMBL/GenBank/DDBJ databases">
        <title>Luteolibacter sp. 32A isolated from the skin of an Anderson's salamander (Ambystoma andersonii).</title>
        <authorList>
            <person name="Spergser J."/>
            <person name="Busse H.-J."/>
        </authorList>
    </citation>
    <scope>NUCLEOTIDE SEQUENCE</scope>
    <source>
        <strain evidence="3">32A</strain>
    </source>
</reference>
<feature type="transmembrane region" description="Helical" evidence="1">
    <location>
        <begin position="286"/>
        <end position="301"/>
    </location>
</feature>
<evidence type="ECO:0000256" key="1">
    <source>
        <dbReference type="SAM" id="Phobius"/>
    </source>
</evidence>
<dbReference type="KEGG" id="lamb:KBB96_17155"/>
<dbReference type="GO" id="GO:0004175">
    <property type="term" value="F:endopeptidase activity"/>
    <property type="evidence" value="ECO:0007669"/>
    <property type="project" value="UniProtKB-ARBA"/>
</dbReference>
<evidence type="ECO:0000313" key="4">
    <source>
        <dbReference type="Proteomes" id="UP000676169"/>
    </source>
</evidence>
<dbReference type="AlphaFoldDB" id="A0A975IYX2"/>